<gene>
    <name evidence="3" type="ORF">J2T55_001488</name>
</gene>
<dbReference type="AlphaFoldDB" id="A0AAE3HMX1"/>
<evidence type="ECO:0000256" key="2">
    <source>
        <dbReference type="SAM" id="MobiDB-lite"/>
    </source>
</evidence>
<comment type="similarity">
    <text evidence="1">Belongs to the bactofilin family.</text>
</comment>
<dbReference type="PANTHER" id="PTHR35024">
    <property type="entry name" value="HYPOTHETICAL CYTOSOLIC PROTEIN"/>
    <property type="match status" value="1"/>
</dbReference>
<feature type="compositionally biased region" description="Low complexity" evidence="2">
    <location>
        <begin position="123"/>
        <end position="135"/>
    </location>
</feature>
<sequence length="142" mass="15040">MLGKRKKRRAKRIDTLVGQHSKVLGDVHFKGGLHVDGSIKGNVCADPDDDSAMLSLSDHGCVEGEVRVPHVVLNGVVLGDVYASEHVELAANARVTGNVYYNLIEMAIGAEVNGKLVHHTESAPAAEAAPEQAEPLVKAATE</sequence>
<feature type="region of interest" description="Disordered" evidence="2">
    <location>
        <begin position="121"/>
        <end position="142"/>
    </location>
</feature>
<evidence type="ECO:0000256" key="1">
    <source>
        <dbReference type="ARBA" id="ARBA00044755"/>
    </source>
</evidence>
<proteinExistence type="inferred from homology"/>
<dbReference type="Proteomes" id="UP001204445">
    <property type="component" value="Unassembled WGS sequence"/>
</dbReference>
<organism evidence="3 4">
    <name type="scientific">Methylohalomonas lacus</name>
    <dbReference type="NCBI Taxonomy" id="398773"/>
    <lineage>
        <taxon>Bacteria</taxon>
        <taxon>Pseudomonadati</taxon>
        <taxon>Pseudomonadota</taxon>
        <taxon>Gammaproteobacteria</taxon>
        <taxon>Methylohalomonadales</taxon>
        <taxon>Methylohalomonadaceae</taxon>
        <taxon>Methylohalomonas</taxon>
    </lineage>
</organism>
<evidence type="ECO:0000313" key="3">
    <source>
        <dbReference type="EMBL" id="MCS3903467.1"/>
    </source>
</evidence>
<dbReference type="Pfam" id="PF04519">
    <property type="entry name" value="Bactofilin"/>
    <property type="match status" value="1"/>
</dbReference>
<dbReference type="InterPro" id="IPR007607">
    <property type="entry name" value="BacA/B"/>
</dbReference>
<evidence type="ECO:0000313" key="4">
    <source>
        <dbReference type="Proteomes" id="UP001204445"/>
    </source>
</evidence>
<accession>A0AAE3HMX1</accession>
<comment type="caution">
    <text evidence="3">The sequence shown here is derived from an EMBL/GenBank/DDBJ whole genome shotgun (WGS) entry which is preliminary data.</text>
</comment>
<keyword evidence="4" id="KW-1185">Reference proteome</keyword>
<dbReference type="EMBL" id="JANUCT010000008">
    <property type="protein sequence ID" value="MCS3903467.1"/>
    <property type="molecule type" value="Genomic_DNA"/>
</dbReference>
<dbReference type="PANTHER" id="PTHR35024:SF4">
    <property type="entry name" value="POLYMER-FORMING CYTOSKELETAL PROTEIN"/>
    <property type="match status" value="1"/>
</dbReference>
<name>A0AAE3HMX1_9GAMM</name>
<reference evidence="3" key="1">
    <citation type="submission" date="2022-08" db="EMBL/GenBank/DDBJ databases">
        <title>Genomic Encyclopedia of Type Strains, Phase III (KMG-III): the genomes of soil and plant-associated and newly described type strains.</title>
        <authorList>
            <person name="Whitman W."/>
        </authorList>
    </citation>
    <scope>NUCLEOTIDE SEQUENCE</scope>
    <source>
        <strain evidence="3">HMT 1</strain>
    </source>
</reference>
<protein>
    <submittedName>
        <fullName evidence="3">Cytoskeletal protein CcmA (Bactofilin family)</fullName>
    </submittedName>
</protein>
<dbReference type="RefSeq" id="WP_259055252.1">
    <property type="nucleotide sequence ID" value="NZ_JANUCT010000008.1"/>
</dbReference>